<evidence type="ECO:0000313" key="3">
    <source>
        <dbReference type="EMBL" id="GGL38851.1"/>
    </source>
</evidence>
<feature type="domain" description="Gfo/Idh/MocA-like oxidoreductase N-terminal" evidence="1">
    <location>
        <begin position="17"/>
        <end position="136"/>
    </location>
</feature>
<dbReference type="GO" id="GO:0000166">
    <property type="term" value="F:nucleotide binding"/>
    <property type="evidence" value="ECO:0007669"/>
    <property type="project" value="InterPro"/>
</dbReference>
<feature type="domain" description="Gfo/Idh/MocA-like oxidoreductase C-terminal" evidence="2">
    <location>
        <begin position="175"/>
        <end position="355"/>
    </location>
</feature>
<dbReference type="EMBL" id="BMPF01000003">
    <property type="protein sequence ID" value="GGL38851.1"/>
    <property type="molecule type" value="Genomic_DNA"/>
</dbReference>
<evidence type="ECO:0000259" key="1">
    <source>
        <dbReference type="Pfam" id="PF01408"/>
    </source>
</evidence>
<dbReference type="Pfam" id="PF01408">
    <property type="entry name" value="GFO_IDH_MocA"/>
    <property type="match status" value="1"/>
</dbReference>
<dbReference type="SUPFAM" id="SSF51735">
    <property type="entry name" value="NAD(P)-binding Rossmann-fold domains"/>
    <property type="match status" value="1"/>
</dbReference>
<sequence length="370" mass="41178">MRARGQKHTMAHGVIQVGTGGQGENWCRTFLEPHVAAGRVEPVAAVDVDEDAHENAVDGLGLPPERCYTDVEGAFAAHPEADFCTVVVPPWIHEDVVDAALEHGLDILSEKPIADTLEASVRIAEKVERAGAKMGVTMSHRFDRDKTTLRREIRASRNGPLDYLVGRFTCDLREYGEWGAFRHDMDDPLLVDGAVHQLDFLADMAGETCETVYADTWKPEWAEYDGDCQALVQMRMRNGVRISWEGAKANAVGLNNWGQDYVRAECRDATLVLDDRELARHAHQEEPARWGRGDDDPEELALAEREHWSNTWLVGQFCEWLDGGEPMATNVRANLQSVALVAAAVESSETGEPVRVQERLREAEADVDLK</sequence>
<accession>A0A830EWX9</accession>
<dbReference type="InterPro" id="IPR051317">
    <property type="entry name" value="Gfo/Idh/MocA_oxidoreduct"/>
</dbReference>
<name>A0A830EWX9_9EURY</name>
<evidence type="ECO:0000313" key="4">
    <source>
        <dbReference type="Proteomes" id="UP000628840"/>
    </source>
</evidence>
<dbReference type="Gene3D" id="3.40.50.720">
    <property type="entry name" value="NAD(P)-binding Rossmann-like Domain"/>
    <property type="match status" value="1"/>
</dbReference>
<dbReference type="InterPro" id="IPR000683">
    <property type="entry name" value="Gfo/Idh/MocA-like_OxRdtase_N"/>
</dbReference>
<dbReference type="InterPro" id="IPR036291">
    <property type="entry name" value="NAD(P)-bd_dom_sf"/>
</dbReference>
<reference evidence="3 4" key="1">
    <citation type="journal article" date="2019" name="Int. J. Syst. Evol. Microbiol.">
        <title>The Global Catalogue of Microorganisms (GCM) 10K type strain sequencing project: providing services to taxonomists for standard genome sequencing and annotation.</title>
        <authorList>
            <consortium name="The Broad Institute Genomics Platform"/>
            <consortium name="The Broad Institute Genome Sequencing Center for Infectious Disease"/>
            <person name="Wu L."/>
            <person name="Ma J."/>
        </authorList>
    </citation>
    <scope>NUCLEOTIDE SEQUENCE [LARGE SCALE GENOMIC DNA]</scope>
    <source>
        <strain evidence="3 4">JCM 19585</strain>
    </source>
</reference>
<evidence type="ECO:0008006" key="5">
    <source>
        <dbReference type="Google" id="ProtNLM"/>
    </source>
</evidence>
<comment type="caution">
    <text evidence="3">The sequence shown here is derived from an EMBL/GenBank/DDBJ whole genome shotgun (WGS) entry which is preliminary data.</text>
</comment>
<organism evidence="3 4">
    <name type="scientific">Halarchaeum grantii</name>
    <dbReference type="NCBI Taxonomy" id="1193105"/>
    <lineage>
        <taxon>Archaea</taxon>
        <taxon>Methanobacteriati</taxon>
        <taxon>Methanobacteriota</taxon>
        <taxon>Stenosarchaea group</taxon>
        <taxon>Halobacteria</taxon>
        <taxon>Halobacteriales</taxon>
        <taxon>Halobacteriaceae</taxon>
    </lineage>
</organism>
<gene>
    <name evidence="3" type="ORF">GCM10009037_23150</name>
</gene>
<dbReference type="AlphaFoldDB" id="A0A830EWX9"/>
<proteinExistence type="predicted"/>
<dbReference type="Proteomes" id="UP000628840">
    <property type="component" value="Unassembled WGS sequence"/>
</dbReference>
<dbReference type="SUPFAM" id="SSF55347">
    <property type="entry name" value="Glyceraldehyde-3-phosphate dehydrogenase-like, C-terminal domain"/>
    <property type="match status" value="1"/>
</dbReference>
<dbReference type="PANTHER" id="PTHR43708">
    <property type="entry name" value="CONSERVED EXPRESSED OXIDOREDUCTASE (EUROFUNG)"/>
    <property type="match status" value="1"/>
</dbReference>
<evidence type="ECO:0000259" key="2">
    <source>
        <dbReference type="Pfam" id="PF02894"/>
    </source>
</evidence>
<dbReference type="PANTHER" id="PTHR43708:SF8">
    <property type="entry name" value="OXIDOREDUCTASE"/>
    <property type="match status" value="1"/>
</dbReference>
<protein>
    <recommendedName>
        <fullName evidence="5">Oxidoreductase</fullName>
    </recommendedName>
</protein>
<dbReference type="Gene3D" id="3.30.360.10">
    <property type="entry name" value="Dihydrodipicolinate Reductase, domain 2"/>
    <property type="match status" value="1"/>
</dbReference>
<dbReference type="InterPro" id="IPR004104">
    <property type="entry name" value="Gfo/Idh/MocA-like_OxRdtase_C"/>
</dbReference>
<keyword evidence="4" id="KW-1185">Reference proteome</keyword>
<dbReference type="Pfam" id="PF02894">
    <property type="entry name" value="GFO_IDH_MocA_C"/>
    <property type="match status" value="1"/>
</dbReference>